<evidence type="ECO:0000256" key="1">
    <source>
        <dbReference type="SAM" id="MobiDB-lite"/>
    </source>
</evidence>
<dbReference type="VEuPathDB" id="FungiDB:PAAG_12011"/>
<reference evidence="2 3" key="1">
    <citation type="journal article" date="2011" name="PLoS Genet.">
        <title>Comparative genomic analysis of human fungal pathogens causing paracoccidioidomycosis.</title>
        <authorList>
            <person name="Desjardins C.A."/>
            <person name="Champion M.D."/>
            <person name="Holder J.W."/>
            <person name="Muszewska A."/>
            <person name="Goldberg J."/>
            <person name="Bailao A.M."/>
            <person name="Brigido M.M."/>
            <person name="Ferreira M.E."/>
            <person name="Garcia A.M."/>
            <person name="Grynberg M."/>
            <person name="Gujja S."/>
            <person name="Heiman D.I."/>
            <person name="Henn M.R."/>
            <person name="Kodira C.D."/>
            <person name="Leon-Narvaez H."/>
            <person name="Longo L.V."/>
            <person name="Ma L.J."/>
            <person name="Malavazi I."/>
            <person name="Matsuo A.L."/>
            <person name="Morais F.V."/>
            <person name="Pereira M."/>
            <person name="Rodriguez-Brito S."/>
            <person name="Sakthikumar S."/>
            <person name="Salem-Izacc S.M."/>
            <person name="Sykes S.M."/>
            <person name="Teixeira M.M."/>
            <person name="Vallejo M.C."/>
            <person name="Walter M.E."/>
            <person name="Yandava C."/>
            <person name="Young S."/>
            <person name="Zeng Q."/>
            <person name="Zucker J."/>
            <person name="Felipe M.S."/>
            <person name="Goldman G.H."/>
            <person name="Haas B.J."/>
            <person name="McEwen J.G."/>
            <person name="Nino-Vega G."/>
            <person name="Puccia R."/>
            <person name="San-Blas G."/>
            <person name="Soares C.M."/>
            <person name="Birren B.W."/>
            <person name="Cuomo C.A."/>
        </authorList>
    </citation>
    <scope>NUCLEOTIDE SEQUENCE [LARGE SCALE GENOMIC DNA]</scope>
    <source>
        <strain evidence="3">ATCC MYA-826 / Pb01</strain>
    </source>
</reference>
<dbReference type="EMBL" id="KN294004">
    <property type="protein sequence ID" value="KGQ01330.1"/>
    <property type="molecule type" value="Genomic_DNA"/>
</dbReference>
<dbReference type="GeneID" id="26970808"/>
<keyword evidence="3" id="KW-1185">Reference proteome</keyword>
<accession>A0A0A2V5A4</accession>
<dbReference type="KEGG" id="pbl:PAAG_12011"/>
<dbReference type="AlphaFoldDB" id="A0A0A2V5A4"/>
<protein>
    <submittedName>
        <fullName evidence="2">Uncharacterized protein</fullName>
    </submittedName>
</protein>
<dbReference type="HOGENOM" id="CLU_2740716_0_0_1"/>
<gene>
    <name evidence="2" type="ORF">PAAG_12011</name>
</gene>
<feature type="compositionally biased region" description="Polar residues" evidence="1">
    <location>
        <begin position="24"/>
        <end position="39"/>
    </location>
</feature>
<organism evidence="2 3">
    <name type="scientific">Paracoccidioides lutzii (strain ATCC MYA-826 / Pb01)</name>
    <name type="common">Paracoccidioides brasiliensis</name>
    <dbReference type="NCBI Taxonomy" id="502779"/>
    <lineage>
        <taxon>Eukaryota</taxon>
        <taxon>Fungi</taxon>
        <taxon>Dikarya</taxon>
        <taxon>Ascomycota</taxon>
        <taxon>Pezizomycotina</taxon>
        <taxon>Eurotiomycetes</taxon>
        <taxon>Eurotiomycetidae</taxon>
        <taxon>Onygenales</taxon>
        <taxon>Ajellomycetaceae</taxon>
        <taxon>Paracoccidioides</taxon>
    </lineage>
</organism>
<evidence type="ECO:0000313" key="3">
    <source>
        <dbReference type="Proteomes" id="UP000002059"/>
    </source>
</evidence>
<proteinExistence type="predicted"/>
<dbReference type="RefSeq" id="XP_015702864.1">
    <property type="nucleotide sequence ID" value="XM_015847561.1"/>
</dbReference>
<sequence>MNSSSHKPGEMPAPESIHEFTAASEGTPSPQSQMPTSNMSDIKVIDETDILIKNQHVCSDDISQNMLNTEK</sequence>
<feature type="region of interest" description="Disordered" evidence="1">
    <location>
        <begin position="1"/>
        <end position="39"/>
    </location>
</feature>
<dbReference type="Proteomes" id="UP000002059">
    <property type="component" value="Partially assembled WGS sequence"/>
</dbReference>
<name>A0A0A2V5A4_PARBA</name>
<evidence type="ECO:0000313" key="2">
    <source>
        <dbReference type="EMBL" id="KGQ01330.1"/>
    </source>
</evidence>